<dbReference type="WBParaSite" id="TMUE_2000007282.1">
    <property type="protein sequence ID" value="TMUE_2000007282.1"/>
    <property type="gene ID" value="WBGene00290645"/>
</dbReference>
<accession>A0A5S6QK58</accession>
<evidence type="ECO:0000313" key="4">
    <source>
        <dbReference type="WBParaSite" id="TMUE_2000007282.1"/>
    </source>
</evidence>
<evidence type="ECO:0000313" key="3">
    <source>
        <dbReference type="Proteomes" id="UP000046395"/>
    </source>
</evidence>
<protein>
    <submittedName>
        <fullName evidence="4">HOOK N-terminal domain-containing protein</fullName>
    </submittedName>
</protein>
<feature type="region of interest" description="Disordered" evidence="2">
    <location>
        <begin position="468"/>
        <end position="495"/>
    </location>
</feature>
<feature type="compositionally biased region" description="Basic and acidic residues" evidence="2">
    <location>
        <begin position="480"/>
        <end position="489"/>
    </location>
</feature>
<keyword evidence="1" id="KW-0175">Coiled coil</keyword>
<proteinExistence type="predicted"/>
<feature type="region of interest" description="Disordered" evidence="2">
    <location>
        <begin position="687"/>
        <end position="706"/>
    </location>
</feature>
<sequence length="706" mass="81411">MRVSLTRKKFDERKIKKRCLLNWVNMELKKYGQAVGTLDANPMFAALRTIANQIVDVKPEDSDKSAVMGVLTDFYGYQFIEPLKREGARSSWNEHHLIAQVVALLMNFVLTCDDHQTVHVRMVMENMHENDQMDIMRICKALGAERSQDKFEISKNWADVLTEYEGTNQLPSVDSLCKNKRMCRSDYSEEMSGQSFQSDCSRLLNLSSFNQSKDRDSWRYKLDIHLQRRIEECNRLKAALRNRQDDIDSANLEICNLKESVRASEKALRNLKISNATLLETLKDSKALREELVKENINALAEVASCKKEIERLKRENSNSRNSLEKLQTQRPKLIVKQGKRIQQKRRLLVKTHKEMEQNNFILEVELSCIAAEMGDIFKSMMAELGSSFHEFNNCLDANTDLKMRCERLEGEKNATALFKRHASEMLLILQRAATLLASTLSNAERALDDCQRLSELAKALQKRKKLQKDERWEADENEPQGKEERQDQSQELQLPGPETWAFERECEEPQSKRTHVTSDVIAYAIEGFPSEHGFNYCHTGYVKETRSSQNISCVEQTSFIRSEEDKEMTLNNSENDQTSHKQESSCMLSTETKSNLQEANYEQAKAKKRKTGVKTVLKRIKHFLNRSKKSRGREEHHNEIQNSQIDLPLSTKTFDVNGETFVDQLKISHSLEGIENFYNYLCHGPNASSTPKKRSPVELTKKPAC</sequence>
<dbReference type="Proteomes" id="UP000046395">
    <property type="component" value="Unassembled WGS sequence"/>
</dbReference>
<evidence type="ECO:0000256" key="2">
    <source>
        <dbReference type="SAM" id="MobiDB-lite"/>
    </source>
</evidence>
<reference evidence="4" key="1">
    <citation type="submission" date="2019-12" db="UniProtKB">
        <authorList>
            <consortium name="WormBaseParasite"/>
        </authorList>
    </citation>
    <scope>IDENTIFICATION</scope>
</reference>
<keyword evidence="3" id="KW-1185">Reference proteome</keyword>
<feature type="coiled-coil region" evidence="1">
    <location>
        <begin position="289"/>
        <end position="330"/>
    </location>
</feature>
<feature type="region of interest" description="Disordered" evidence="2">
    <location>
        <begin position="567"/>
        <end position="591"/>
    </location>
</feature>
<feature type="compositionally biased region" description="Basic and acidic residues" evidence="2">
    <location>
        <begin position="696"/>
        <end position="706"/>
    </location>
</feature>
<organism evidence="3 4">
    <name type="scientific">Trichuris muris</name>
    <name type="common">Mouse whipworm</name>
    <dbReference type="NCBI Taxonomy" id="70415"/>
    <lineage>
        <taxon>Eukaryota</taxon>
        <taxon>Metazoa</taxon>
        <taxon>Ecdysozoa</taxon>
        <taxon>Nematoda</taxon>
        <taxon>Enoplea</taxon>
        <taxon>Dorylaimia</taxon>
        <taxon>Trichinellida</taxon>
        <taxon>Trichuridae</taxon>
        <taxon>Trichuris</taxon>
    </lineage>
</organism>
<name>A0A5S6QK58_TRIMR</name>
<dbReference type="AlphaFoldDB" id="A0A5S6QK58"/>
<evidence type="ECO:0000256" key="1">
    <source>
        <dbReference type="SAM" id="Coils"/>
    </source>
</evidence>